<dbReference type="AlphaFoldDB" id="A0A1C1A6J3"/>
<proteinExistence type="predicted"/>
<dbReference type="InterPro" id="IPR014710">
    <property type="entry name" value="RmlC-like_jellyroll"/>
</dbReference>
<evidence type="ECO:0000313" key="4">
    <source>
        <dbReference type="Proteomes" id="UP000093309"/>
    </source>
</evidence>
<dbReference type="InterPro" id="IPR011051">
    <property type="entry name" value="RmlC_Cupin_sf"/>
</dbReference>
<organism evidence="3 4">
    <name type="scientific">Paenibacillus pectinilyticus</name>
    <dbReference type="NCBI Taxonomy" id="512399"/>
    <lineage>
        <taxon>Bacteria</taxon>
        <taxon>Bacillati</taxon>
        <taxon>Bacillota</taxon>
        <taxon>Bacilli</taxon>
        <taxon>Bacillales</taxon>
        <taxon>Paenibacillaceae</taxon>
        <taxon>Paenibacillus</taxon>
    </lineage>
</organism>
<dbReference type="InterPro" id="IPR013096">
    <property type="entry name" value="Cupin_2"/>
</dbReference>
<keyword evidence="1" id="KW-0479">Metal-binding</keyword>
<dbReference type="GO" id="GO:0046872">
    <property type="term" value="F:metal ion binding"/>
    <property type="evidence" value="ECO:0007669"/>
    <property type="project" value="UniProtKB-KW"/>
</dbReference>
<evidence type="ECO:0000256" key="1">
    <source>
        <dbReference type="ARBA" id="ARBA00022723"/>
    </source>
</evidence>
<dbReference type="Gene3D" id="2.60.120.10">
    <property type="entry name" value="Jelly Rolls"/>
    <property type="match status" value="1"/>
</dbReference>
<dbReference type="Pfam" id="PF07883">
    <property type="entry name" value="Cupin_2"/>
    <property type="match status" value="1"/>
</dbReference>
<dbReference type="RefSeq" id="WP_065850964.1">
    <property type="nucleotide sequence ID" value="NZ_LYPC01000011.1"/>
</dbReference>
<accession>A0A1C1A6J3</accession>
<gene>
    <name evidence="3" type="ORF">A8709_01740</name>
</gene>
<sequence>MNFKLADLHHHINQLKESDQTSYYEFLKVPSMSVGLYKLNKGEEDKQQPHTEDELYLIIEGKASFQNGDEITEVSQGDLLFVEAHKEHRFFDMTEDLTTLVFFSPAEHANK</sequence>
<evidence type="ECO:0000313" key="3">
    <source>
        <dbReference type="EMBL" id="OCT16189.1"/>
    </source>
</evidence>
<dbReference type="PANTHER" id="PTHR35848:SF6">
    <property type="entry name" value="CUPIN TYPE-2 DOMAIN-CONTAINING PROTEIN"/>
    <property type="match status" value="1"/>
</dbReference>
<protein>
    <submittedName>
        <fullName evidence="3">Cupin</fullName>
    </submittedName>
</protein>
<evidence type="ECO:0000259" key="2">
    <source>
        <dbReference type="Pfam" id="PF07883"/>
    </source>
</evidence>
<name>A0A1C1A6J3_9BACL</name>
<keyword evidence="4" id="KW-1185">Reference proteome</keyword>
<dbReference type="InterPro" id="IPR051610">
    <property type="entry name" value="GPI/OXD"/>
</dbReference>
<dbReference type="OrthoDB" id="2620172at2"/>
<reference evidence="4" key="1">
    <citation type="submission" date="2016-05" db="EMBL/GenBank/DDBJ databases">
        <title>Paenibacillus oryzae. sp. nov., isolated from the rice root.</title>
        <authorList>
            <person name="Zhang J."/>
            <person name="Zhang X."/>
        </authorList>
    </citation>
    <scope>NUCLEOTIDE SEQUENCE [LARGE SCALE GENOMIC DNA]</scope>
    <source>
        <strain evidence="4">KCTC13222</strain>
    </source>
</reference>
<feature type="domain" description="Cupin type-2" evidence="2">
    <location>
        <begin position="36"/>
        <end position="94"/>
    </location>
</feature>
<comment type="caution">
    <text evidence="3">The sequence shown here is derived from an EMBL/GenBank/DDBJ whole genome shotgun (WGS) entry which is preliminary data.</text>
</comment>
<dbReference type="STRING" id="512399.A8709_01740"/>
<dbReference type="PANTHER" id="PTHR35848">
    <property type="entry name" value="OXALATE-BINDING PROTEIN"/>
    <property type="match status" value="1"/>
</dbReference>
<dbReference type="EMBL" id="LYPC01000011">
    <property type="protein sequence ID" value="OCT16189.1"/>
    <property type="molecule type" value="Genomic_DNA"/>
</dbReference>
<dbReference type="Proteomes" id="UP000093309">
    <property type="component" value="Unassembled WGS sequence"/>
</dbReference>
<dbReference type="SUPFAM" id="SSF51182">
    <property type="entry name" value="RmlC-like cupins"/>
    <property type="match status" value="1"/>
</dbReference>